<evidence type="ECO:0000313" key="2">
    <source>
        <dbReference type="Proteomes" id="UP000265520"/>
    </source>
</evidence>
<dbReference type="Proteomes" id="UP000265520">
    <property type="component" value="Unassembled WGS sequence"/>
</dbReference>
<dbReference type="InterPro" id="IPR011989">
    <property type="entry name" value="ARM-like"/>
</dbReference>
<name>A0A392W8W1_9FABA</name>
<keyword evidence="2" id="KW-1185">Reference proteome</keyword>
<dbReference type="AlphaFoldDB" id="A0A392W8W1"/>
<feature type="non-terminal residue" evidence="1">
    <location>
        <position position="66"/>
    </location>
</feature>
<comment type="caution">
    <text evidence="1">The sequence shown here is derived from an EMBL/GenBank/DDBJ whole genome shotgun (WGS) entry which is preliminary data.</text>
</comment>
<proteinExistence type="predicted"/>
<organism evidence="1 2">
    <name type="scientific">Trifolium medium</name>
    <dbReference type="NCBI Taxonomy" id="97028"/>
    <lineage>
        <taxon>Eukaryota</taxon>
        <taxon>Viridiplantae</taxon>
        <taxon>Streptophyta</taxon>
        <taxon>Embryophyta</taxon>
        <taxon>Tracheophyta</taxon>
        <taxon>Spermatophyta</taxon>
        <taxon>Magnoliopsida</taxon>
        <taxon>eudicotyledons</taxon>
        <taxon>Gunneridae</taxon>
        <taxon>Pentapetalae</taxon>
        <taxon>rosids</taxon>
        <taxon>fabids</taxon>
        <taxon>Fabales</taxon>
        <taxon>Fabaceae</taxon>
        <taxon>Papilionoideae</taxon>
        <taxon>50 kb inversion clade</taxon>
        <taxon>NPAAA clade</taxon>
        <taxon>Hologalegina</taxon>
        <taxon>IRL clade</taxon>
        <taxon>Trifolieae</taxon>
        <taxon>Trifolium</taxon>
    </lineage>
</organism>
<protein>
    <submittedName>
        <fullName evidence="1">U-box domain-containing protein 38-like</fullName>
    </submittedName>
</protein>
<dbReference type="Gene3D" id="1.25.10.10">
    <property type="entry name" value="Leucine-rich Repeat Variant"/>
    <property type="match status" value="1"/>
</dbReference>
<sequence>MLRGNELDSEATRENCVAALYALSHGSLRFKGLAKEAKAVEVLRVIEETGTERAREKAKRVLQKMR</sequence>
<reference evidence="1 2" key="1">
    <citation type="journal article" date="2018" name="Front. Plant Sci.">
        <title>Red Clover (Trifolium pratense) and Zigzag Clover (T. medium) - A Picture of Genomic Similarities and Differences.</title>
        <authorList>
            <person name="Dluhosova J."/>
            <person name="Istvanek J."/>
            <person name="Nedelnik J."/>
            <person name="Repkova J."/>
        </authorList>
    </citation>
    <scope>NUCLEOTIDE SEQUENCE [LARGE SCALE GENOMIC DNA]</scope>
    <source>
        <strain evidence="2">cv. 10/8</strain>
        <tissue evidence="1">Leaf</tissue>
    </source>
</reference>
<dbReference type="EMBL" id="LXQA011431972">
    <property type="protein sequence ID" value="MCI97074.1"/>
    <property type="molecule type" value="Genomic_DNA"/>
</dbReference>
<evidence type="ECO:0000313" key="1">
    <source>
        <dbReference type="EMBL" id="MCI97074.1"/>
    </source>
</evidence>
<accession>A0A392W8W1</accession>